<evidence type="ECO:0000313" key="2">
    <source>
        <dbReference type="Proteomes" id="UP000567179"/>
    </source>
</evidence>
<comment type="caution">
    <text evidence="1">The sequence shown here is derived from an EMBL/GenBank/DDBJ whole genome shotgun (WGS) entry which is preliminary data.</text>
</comment>
<sequence>MDLLPLTWPLLAQGADPPPVDANKPSGANLECATLPMCSSFFRASPEADEWTAAEVKVVWKRTWQLPLDGVDTTARRTPM</sequence>
<dbReference type="AlphaFoldDB" id="A0A8H5BLH0"/>
<reference evidence="1 2" key="1">
    <citation type="journal article" date="2020" name="ISME J.">
        <title>Uncovering the hidden diversity of litter-decomposition mechanisms in mushroom-forming fungi.</title>
        <authorList>
            <person name="Floudas D."/>
            <person name="Bentzer J."/>
            <person name="Ahren D."/>
            <person name="Johansson T."/>
            <person name="Persson P."/>
            <person name="Tunlid A."/>
        </authorList>
    </citation>
    <scope>NUCLEOTIDE SEQUENCE [LARGE SCALE GENOMIC DNA]</scope>
    <source>
        <strain evidence="1 2">CBS 101986</strain>
    </source>
</reference>
<organism evidence="1 2">
    <name type="scientific">Psilocybe cf. subviscida</name>
    <dbReference type="NCBI Taxonomy" id="2480587"/>
    <lineage>
        <taxon>Eukaryota</taxon>
        <taxon>Fungi</taxon>
        <taxon>Dikarya</taxon>
        <taxon>Basidiomycota</taxon>
        <taxon>Agaricomycotina</taxon>
        <taxon>Agaricomycetes</taxon>
        <taxon>Agaricomycetidae</taxon>
        <taxon>Agaricales</taxon>
        <taxon>Agaricineae</taxon>
        <taxon>Strophariaceae</taxon>
        <taxon>Psilocybe</taxon>
    </lineage>
</organism>
<dbReference type="EMBL" id="JAACJJ010000015">
    <property type="protein sequence ID" value="KAF5325006.1"/>
    <property type="molecule type" value="Genomic_DNA"/>
</dbReference>
<name>A0A8H5BLH0_9AGAR</name>
<evidence type="ECO:0000313" key="1">
    <source>
        <dbReference type="EMBL" id="KAF5325006.1"/>
    </source>
</evidence>
<accession>A0A8H5BLH0</accession>
<protein>
    <submittedName>
        <fullName evidence="1">Uncharacterized protein</fullName>
    </submittedName>
</protein>
<proteinExistence type="predicted"/>
<gene>
    <name evidence="1" type="ORF">D9619_009816</name>
</gene>
<keyword evidence="2" id="KW-1185">Reference proteome</keyword>
<dbReference type="Proteomes" id="UP000567179">
    <property type="component" value="Unassembled WGS sequence"/>
</dbReference>